<keyword evidence="5" id="KW-0997">Cell inner membrane</keyword>
<feature type="transmembrane region" description="Helical" evidence="13">
    <location>
        <begin position="12"/>
        <end position="32"/>
    </location>
</feature>
<evidence type="ECO:0000256" key="6">
    <source>
        <dbReference type="ARBA" id="ARBA00022692"/>
    </source>
</evidence>
<evidence type="ECO:0000256" key="2">
    <source>
        <dbReference type="ARBA" id="ARBA00022475"/>
    </source>
</evidence>
<dbReference type="PANTHER" id="PTHR32089:SF39">
    <property type="entry name" value="METHYL-ACCEPTING CHEMOTAXIS PROTEIN HLYB"/>
    <property type="match status" value="1"/>
</dbReference>
<evidence type="ECO:0000256" key="4">
    <source>
        <dbReference type="ARBA" id="ARBA00022500"/>
    </source>
</evidence>
<keyword evidence="7 13" id="KW-1133">Transmembrane helix</keyword>
<evidence type="ECO:0000313" key="17">
    <source>
        <dbReference type="EMBL" id="KKC99896.1"/>
    </source>
</evidence>
<sequence>MNLKQLSIRQKLTLAMSIAVIASSALVSYLSLSTSQDIIQSRLLSNELPTRLAHFSGQVESEVRLLQNATEQLANNRAMLNLLEQPVSAADEQQLIDQLNSLKRQYGLNDASIANRETGDYWNQNGFLRRLNRTQDSWFYNFRDSNTSRMTQVFREANGELKLFVNYQQLNGMGMSGFSRSFNDMANLLSQFKLEQSGFVILTDARGVVQLDPNNRNPEKTPFTDRFSAGSRVLLEKSPFNLFTAEYQGQTLLLASSYIPAMDWFVIAQVPEQEVFAQLNETRNYVMLLAALTTLAFIGLAVYLSQTITRPIRQAADTFRELGEGDGDLSRRIPVSGKDEITELANGFNAFAGKIHALVVDVAATGTELRVAAEQVSAQAQATLDHSQNQRDRTLQVVTAINQMGATVNEIAGNAAYAAESASQATSATSNGQQVVQSAQDSIEQLAGDMHNMAKVVATLADNTVAIGGILEVIRGVSEQTNLLALNAAIEAARAGEQGRGFAVVADEVRNLASRTAASTDEIQTMINRLQQEAQHAVHAMQNSQQLTEAGTQAADDATKALLLINEQILQISDLNTQVATATEEQSTVVSDININIEDINENTQRTSDTANEMVASSQNLHALSLRLERMVSSFKQ</sequence>
<keyword evidence="8 13" id="KW-0472">Membrane</keyword>
<dbReference type="Gene3D" id="3.30.450.20">
    <property type="entry name" value="PAS domain"/>
    <property type="match status" value="1"/>
</dbReference>
<dbReference type="FunFam" id="1.10.287.950:FF:000001">
    <property type="entry name" value="Methyl-accepting chemotaxis sensory transducer"/>
    <property type="match status" value="1"/>
</dbReference>
<evidence type="ECO:0000313" key="18">
    <source>
        <dbReference type="Proteomes" id="UP000033633"/>
    </source>
</evidence>
<dbReference type="CDD" id="cd11386">
    <property type="entry name" value="MCP_signal"/>
    <property type="match status" value="1"/>
</dbReference>
<evidence type="ECO:0000256" key="12">
    <source>
        <dbReference type="SAM" id="Coils"/>
    </source>
</evidence>
<evidence type="ECO:0000256" key="3">
    <source>
        <dbReference type="ARBA" id="ARBA00022481"/>
    </source>
</evidence>
<dbReference type="PATRIC" id="fig|265726.11.peg.4194"/>
<dbReference type="Pfam" id="PF00672">
    <property type="entry name" value="HAMP"/>
    <property type="match status" value="1"/>
</dbReference>
<dbReference type="InterPro" id="IPR003660">
    <property type="entry name" value="HAMP_dom"/>
</dbReference>
<name>A0A0F5VDL0_9GAMM</name>
<dbReference type="PROSITE" id="PS50885">
    <property type="entry name" value="HAMP"/>
    <property type="match status" value="1"/>
</dbReference>
<dbReference type="Pfam" id="PF00015">
    <property type="entry name" value="MCPsignal"/>
    <property type="match status" value="1"/>
</dbReference>
<keyword evidence="4" id="KW-0145">Chemotaxis</keyword>
<accession>A0A0F5VDL0</accession>
<dbReference type="InterPro" id="IPR000727">
    <property type="entry name" value="T_SNARE_dom"/>
</dbReference>
<dbReference type="RefSeq" id="WP_046220543.1">
    <property type="nucleotide sequence ID" value="NZ_JWYV01000007.1"/>
</dbReference>
<comment type="subcellular location">
    <subcellularLocation>
        <location evidence="1">Cell inner membrane</location>
        <topology evidence="1">Multi-pass membrane protein</topology>
    </subcellularLocation>
</comment>
<dbReference type="CDD" id="cd06225">
    <property type="entry name" value="HAMP"/>
    <property type="match status" value="1"/>
</dbReference>
<feature type="domain" description="HAMP" evidence="16">
    <location>
        <begin position="306"/>
        <end position="360"/>
    </location>
</feature>
<comment type="caution">
    <text evidence="17">The sequence shown here is derived from an EMBL/GenBank/DDBJ whole genome shotgun (WGS) entry which is preliminary data.</text>
</comment>
<dbReference type="AlphaFoldDB" id="A0A0F5VDL0"/>
<dbReference type="GO" id="GO:0006935">
    <property type="term" value="P:chemotaxis"/>
    <property type="evidence" value="ECO:0007669"/>
    <property type="project" value="UniProtKB-KW"/>
</dbReference>
<dbReference type="EMBL" id="JWYV01000007">
    <property type="protein sequence ID" value="KKC99896.1"/>
    <property type="molecule type" value="Genomic_DNA"/>
</dbReference>
<dbReference type="PROSITE" id="PS50192">
    <property type="entry name" value="T_SNARE"/>
    <property type="match status" value="1"/>
</dbReference>
<reference evidence="17 18" key="1">
    <citation type="submission" date="2014-12" db="EMBL/GenBank/DDBJ databases">
        <title>Mercury Reductase activity and rhizosphere competence traits in the genome of root associated Photobacterium halotolerans MELD1.</title>
        <authorList>
            <person name="Mathew D.C."/>
            <person name="Huang C.-C."/>
        </authorList>
    </citation>
    <scope>NUCLEOTIDE SEQUENCE [LARGE SCALE GENOMIC DNA]</scope>
    <source>
        <strain evidence="17 18">MELD1</strain>
    </source>
</reference>
<feature type="coiled-coil region" evidence="12">
    <location>
        <begin position="527"/>
        <end position="585"/>
    </location>
</feature>
<dbReference type="OrthoDB" id="2489132at2"/>
<keyword evidence="6 13" id="KW-0812">Transmembrane</keyword>
<keyword evidence="9 11" id="KW-0807">Transducer</keyword>
<evidence type="ECO:0000256" key="9">
    <source>
        <dbReference type="ARBA" id="ARBA00023224"/>
    </source>
</evidence>
<evidence type="ECO:0000256" key="5">
    <source>
        <dbReference type="ARBA" id="ARBA00022519"/>
    </source>
</evidence>
<keyword evidence="2" id="KW-1003">Cell membrane</keyword>
<keyword evidence="12" id="KW-0175">Coiled coil</keyword>
<feature type="domain" description="Methyl-accepting transducer" evidence="14">
    <location>
        <begin position="365"/>
        <end position="601"/>
    </location>
</feature>
<dbReference type="Gene3D" id="1.10.287.950">
    <property type="entry name" value="Methyl-accepting chemotaxis protein"/>
    <property type="match status" value="1"/>
</dbReference>
<keyword evidence="18" id="KW-1185">Reference proteome</keyword>
<feature type="transmembrane region" description="Helical" evidence="13">
    <location>
        <begin position="285"/>
        <end position="304"/>
    </location>
</feature>
<feature type="domain" description="T-SNARE coiled-coil homology" evidence="15">
    <location>
        <begin position="552"/>
        <end position="614"/>
    </location>
</feature>
<proteinExistence type="inferred from homology"/>
<evidence type="ECO:0000256" key="13">
    <source>
        <dbReference type="SAM" id="Phobius"/>
    </source>
</evidence>
<dbReference type="Proteomes" id="UP000033633">
    <property type="component" value="Unassembled WGS sequence"/>
</dbReference>
<comment type="similarity">
    <text evidence="10">Belongs to the methyl-accepting chemotaxis (MCP) protein family.</text>
</comment>
<evidence type="ECO:0000256" key="10">
    <source>
        <dbReference type="ARBA" id="ARBA00029447"/>
    </source>
</evidence>
<dbReference type="GO" id="GO:0005886">
    <property type="term" value="C:plasma membrane"/>
    <property type="evidence" value="ECO:0007669"/>
    <property type="project" value="UniProtKB-SubCell"/>
</dbReference>
<evidence type="ECO:0000259" key="16">
    <source>
        <dbReference type="PROSITE" id="PS50885"/>
    </source>
</evidence>
<keyword evidence="3" id="KW-0488">Methylation</keyword>
<protein>
    <submittedName>
        <fullName evidence="17">Chemotaxis protein</fullName>
    </submittedName>
</protein>
<evidence type="ECO:0000256" key="8">
    <source>
        <dbReference type="ARBA" id="ARBA00023136"/>
    </source>
</evidence>
<dbReference type="GO" id="GO:0007165">
    <property type="term" value="P:signal transduction"/>
    <property type="evidence" value="ECO:0007669"/>
    <property type="project" value="UniProtKB-KW"/>
</dbReference>
<evidence type="ECO:0000259" key="14">
    <source>
        <dbReference type="PROSITE" id="PS50111"/>
    </source>
</evidence>
<dbReference type="PROSITE" id="PS50111">
    <property type="entry name" value="CHEMOTAXIS_TRANSDUC_2"/>
    <property type="match status" value="1"/>
</dbReference>
<dbReference type="SMART" id="SM00283">
    <property type="entry name" value="MA"/>
    <property type="match status" value="1"/>
</dbReference>
<evidence type="ECO:0000256" key="7">
    <source>
        <dbReference type="ARBA" id="ARBA00022989"/>
    </source>
</evidence>
<gene>
    <name evidence="17" type="ORF">KY46_10220</name>
</gene>
<evidence type="ECO:0000256" key="11">
    <source>
        <dbReference type="PROSITE-ProRule" id="PRU00284"/>
    </source>
</evidence>
<dbReference type="InterPro" id="IPR004089">
    <property type="entry name" value="MCPsignal_dom"/>
</dbReference>
<organism evidence="17 18">
    <name type="scientific">Photobacterium halotolerans</name>
    <dbReference type="NCBI Taxonomy" id="265726"/>
    <lineage>
        <taxon>Bacteria</taxon>
        <taxon>Pseudomonadati</taxon>
        <taxon>Pseudomonadota</taxon>
        <taxon>Gammaproteobacteria</taxon>
        <taxon>Vibrionales</taxon>
        <taxon>Vibrionaceae</taxon>
        <taxon>Photobacterium</taxon>
    </lineage>
</organism>
<dbReference type="STRING" id="265726.KY46_10220"/>
<dbReference type="SMART" id="SM00304">
    <property type="entry name" value="HAMP"/>
    <property type="match status" value="2"/>
</dbReference>
<dbReference type="SUPFAM" id="SSF58104">
    <property type="entry name" value="Methyl-accepting chemotaxis protein (MCP) signaling domain"/>
    <property type="match status" value="1"/>
</dbReference>
<evidence type="ECO:0000259" key="15">
    <source>
        <dbReference type="PROSITE" id="PS50192"/>
    </source>
</evidence>
<evidence type="ECO:0000256" key="1">
    <source>
        <dbReference type="ARBA" id="ARBA00004429"/>
    </source>
</evidence>
<dbReference type="PANTHER" id="PTHR32089">
    <property type="entry name" value="METHYL-ACCEPTING CHEMOTAXIS PROTEIN MCPB"/>
    <property type="match status" value="1"/>
</dbReference>